<dbReference type="CDD" id="cd10170">
    <property type="entry name" value="ASKHA_NBD_HSP70"/>
    <property type="match status" value="1"/>
</dbReference>
<evidence type="ECO:0000313" key="5">
    <source>
        <dbReference type="Proteomes" id="UP000663193"/>
    </source>
</evidence>
<dbReference type="VEuPathDB" id="FungiDB:JI435_061730"/>
<dbReference type="GO" id="GO:0140662">
    <property type="term" value="F:ATP-dependent protein folding chaperone"/>
    <property type="evidence" value="ECO:0007669"/>
    <property type="project" value="InterPro"/>
</dbReference>
<evidence type="ECO:0000256" key="2">
    <source>
        <dbReference type="ARBA" id="ARBA00022840"/>
    </source>
</evidence>
<dbReference type="InterPro" id="IPR043129">
    <property type="entry name" value="ATPase_NBD"/>
</dbReference>
<reference evidence="5" key="1">
    <citation type="journal article" date="2021" name="BMC Genomics">
        <title>Chromosome-level genome assembly and manually-curated proteome of model necrotroph Parastagonospora nodorum Sn15 reveals a genome-wide trove of candidate effector homologs, and redundancy of virulence-related functions within an accessory chromosome.</title>
        <authorList>
            <person name="Bertazzoni S."/>
            <person name="Jones D.A.B."/>
            <person name="Phan H.T."/>
            <person name="Tan K.-C."/>
            <person name="Hane J.K."/>
        </authorList>
    </citation>
    <scope>NUCLEOTIDE SEQUENCE [LARGE SCALE GENOMIC DNA]</scope>
    <source>
        <strain evidence="5">SN15 / ATCC MYA-4574 / FGSC 10173)</strain>
    </source>
</reference>
<gene>
    <name evidence="4" type="ORF">JI435_061730</name>
</gene>
<feature type="region of interest" description="Disordered" evidence="3">
    <location>
        <begin position="1"/>
        <end position="32"/>
    </location>
</feature>
<dbReference type="SUPFAM" id="SSF53067">
    <property type="entry name" value="Actin-like ATPase domain"/>
    <property type="match status" value="2"/>
</dbReference>
<name>A0A7U2F4Y4_PHANO</name>
<dbReference type="Gene3D" id="3.30.420.40">
    <property type="match status" value="2"/>
</dbReference>
<dbReference type="Gene3D" id="3.90.640.10">
    <property type="entry name" value="Actin, Chain A, domain 4"/>
    <property type="match status" value="1"/>
</dbReference>
<dbReference type="PANTHER" id="PTHR42749:SF8">
    <property type="entry name" value="HSP70 FAMILY PROTEIN (AFU_ORTHOLOGUE AFUA_3G13740)"/>
    <property type="match status" value="1"/>
</dbReference>
<dbReference type="GO" id="GO:0005524">
    <property type="term" value="F:ATP binding"/>
    <property type="evidence" value="ECO:0007669"/>
    <property type="project" value="UniProtKB-KW"/>
</dbReference>
<dbReference type="InterPro" id="IPR013126">
    <property type="entry name" value="Hsp_70_fam"/>
</dbReference>
<proteinExistence type="predicted"/>
<keyword evidence="2" id="KW-0067">ATP-binding</keyword>
<dbReference type="PANTHER" id="PTHR42749">
    <property type="entry name" value="CELL SHAPE-DETERMINING PROTEIN MREB"/>
    <property type="match status" value="1"/>
</dbReference>
<protein>
    <submittedName>
        <fullName evidence="4">Uncharacterized protein</fullName>
    </submittedName>
</protein>
<dbReference type="AlphaFoldDB" id="A0A7U2F4Y4"/>
<evidence type="ECO:0000256" key="3">
    <source>
        <dbReference type="SAM" id="MobiDB-lite"/>
    </source>
</evidence>
<evidence type="ECO:0000256" key="1">
    <source>
        <dbReference type="ARBA" id="ARBA00022741"/>
    </source>
</evidence>
<feature type="compositionally biased region" description="Basic and acidic residues" evidence="3">
    <location>
        <begin position="23"/>
        <end position="32"/>
    </location>
</feature>
<keyword evidence="5" id="KW-1185">Reference proteome</keyword>
<organism evidence="4 5">
    <name type="scientific">Phaeosphaeria nodorum (strain SN15 / ATCC MYA-4574 / FGSC 10173)</name>
    <name type="common">Glume blotch fungus</name>
    <name type="synonym">Parastagonospora nodorum</name>
    <dbReference type="NCBI Taxonomy" id="321614"/>
    <lineage>
        <taxon>Eukaryota</taxon>
        <taxon>Fungi</taxon>
        <taxon>Dikarya</taxon>
        <taxon>Ascomycota</taxon>
        <taxon>Pezizomycotina</taxon>
        <taxon>Dothideomycetes</taxon>
        <taxon>Pleosporomycetidae</taxon>
        <taxon>Pleosporales</taxon>
        <taxon>Pleosporineae</taxon>
        <taxon>Phaeosphaeriaceae</taxon>
        <taxon>Parastagonospora</taxon>
    </lineage>
</organism>
<dbReference type="Pfam" id="PF00012">
    <property type="entry name" value="HSP70"/>
    <property type="match status" value="1"/>
</dbReference>
<dbReference type="Proteomes" id="UP000663193">
    <property type="component" value="Chromosome 9"/>
</dbReference>
<dbReference type="OrthoDB" id="2963168at2759"/>
<accession>A0A7U2F4Y4</accession>
<sequence length="675" mass="75866">MMSSQRIDIGASSSPPPKKATRHTHEDRSDDHVRVRPDYRVAIDFGTTFTTVAFVRCHASDEGKSVVLTVEEFPGDRCVGRNGTQVPTEIWYPSKEKGAARRNAVQNVLYGYEVTRRLELPEEDPLRSAYKTTGLVSKPKLLLDENPLLYDLRKDVLGVIQQLKKDHLIKKNEEVIEHLLVYFLKHTKSVLQRDHGLTNSSIVEVTLEVPVCWSARANAAMSTCLQKAISTVQFGTQSLGMPQLFMVNEAEAAAMHVVSSDSAHLRRGECFILLDCGGGTTDVGTYKIANGQPLRLEQEVTHPRGAVCGSSDLNTRMRRFAAINLTDETYLEDEEEGTTIYNVIDSEIMPYFESEVKRAYDPNKEQSFTFRIHGLKRSSVNSRLVKNHFVLSSQDLQDLFDKSLKTIECLLLDQIEHAQRSNTKIDKVVLVGGFGDSPALKDYLKSSLQRYNAQHGTTMQLVPAAANTSATGVATGAIMRAQNKDDGPKRIPCRSIGVLYHVPDDPDYNFSKEVLKQAWSISELSQEEYIMRTIRWIIKAGKGEVKPVHKYDFLSMHYFSPEDSKWIAEEALYASDTCTEDYFTRSHPKNKGKTSEFGLVQFDVTHLQDRMKLYIPPDAEEGSERYEVTLLVRMKVIDRHLEFTAYWPADDDNAAAIPGSQTCFDLSAAFEPGTG</sequence>
<evidence type="ECO:0000313" key="4">
    <source>
        <dbReference type="EMBL" id="QRC98801.1"/>
    </source>
</evidence>
<keyword evidence="1" id="KW-0547">Nucleotide-binding</keyword>
<dbReference type="EMBL" id="CP069031">
    <property type="protein sequence ID" value="QRC98801.1"/>
    <property type="molecule type" value="Genomic_DNA"/>
</dbReference>